<comment type="similarity">
    <text evidence="2">Belongs to the EccD/Snm4 family.</text>
</comment>
<feature type="transmembrane region" description="Helical" evidence="7">
    <location>
        <begin position="119"/>
        <end position="142"/>
    </location>
</feature>
<dbReference type="NCBIfam" id="TIGR03920">
    <property type="entry name" value="T7SS_EccD"/>
    <property type="match status" value="1"/>
</dbReference>
<dbReference type="Pfam" id="PF19053">
    <property type="entry name" value="EccD"/>
    <property type="match status" value="1"/>
</dbReference>
<feature type="transmembrane region" description="Helical" evidence="7">
    <location>
        <begin position="235"/>
        <end position="258"/>
    </location>
</feature>
<dbReference type="InterPro" id="IPR006707">
    <property type="entry name" value="T7SS_EccD"/>
</dbReference>
<evidence type="ECO:0000256" key="7">
    <source>
        <dbReference type="SAM" id="Phobius"/>
    </source>
</evidence>
<dbReference type="Proteomes" id="UP001138997">
    <property type="component" value="Unassembled WGS sequence"/>
</dbReference>
<dbReference type="EMBL" id="JAJOMB010000002">
    <property type="protein sequence ID" value="MCD5309997.1"/>
    <property type="molecule type" value="Genomic_DNA"/>
</dbReference>
<feature type="transmembrane region" description="Helical" evidence="7">
    <location>
        <begin position="435"/>
        <end position="461"/>
    </location>
</feature>
<evidence type="ECO:0000256" key="2">
    <source>
        <dbReference type="ARBA" id="ARBA00006162"/>
    </source>
</evidence>
<feature type="transmembrane region" description="Helical" evidence="7">
    <location>
        <begin position="148"/>
        <end position="168"/>
    </location>
</feature>
<evidence type="ECO:0000256" key="4">
    <source>
        <dbReference type="ARBA" id="ARBA00022692"/>
    </source>
</evidence>
<feature type="transmembrane region" description="Helical" evidence="7">
    <location>
        <begin position="264"/>
        <end position="282"/>
    </location>
</feature>
<evidence type="ECO:0000256" key="5">
    <source>
        <dbReference type="ARBA" id="ARBA00022989"/>
    </source>
</evidence>
<keyword evidence="3" id="KW-1003">Cell membrane</keyword>
<feature type="transmembrane region" description="Helical" evidence="7">
    <location>
        <begin position="347"/>
        <end position="363"/>
    </location>
</feature>
<dbReference type="RefSeq" id="WP_231438926.1">
    <property type="nucleotide sequence ID" value="NZ_JAJOMB010000002.1"/>
</dbReference>
<name>A0A9X1N7W6_9ACTN</name>
<keyword evidence="6 7" id="KW-0472">Membrane</keyword>
<keyword evidence="10" id="KW-1185">Reference proteome</keyword>
<feature type="transmembrane region" description="Helical" evidence="7">
    <location>
        <begin position="180"/>
        <end position="198"/>
    </location>
</feature>
<dbReference type="Pfam" id="PF08817">
    <property type="entry name" value="YukD"/>
    <property type="match status" value="1"/>
</dbReference>
<protein>
    <submittedName>
        <fullName evidence="9">Type VII secretion integral membrane protein EccD</fullName>
    </submittedName>
</protein>
<comment type="subcellular location">
    <subcellularLocation>
        <location evidence="1">Cell membrane</location>
        <topology evidence="1">Multi-pass membrane protein</topology>
    </subcellularLocation>
</comment>
<keyword evidence="4 7" id="KW-0812">Transmembrane</keyword>
<evidence type="ECO:0000259" key="8">
    <source>
        <dbReference type="Pfam" id="PF19053"/>
    </source>
</evidence>
<dbReference type="PIRSF" id="PIRSF017804">
    <property type="entry name" value="Secretion_EccD1"/>
    <property type="match status" value="1"/>
</dbReference>
<evidence type="ECO:0000256" key="1">
    <source>
        <dbReference type="ARBA" id="ARBA00004651"/>
    </source>
</evidence>
<feature type="transmembrane region" description="Helical" evidence="7">
    <location>
        <begin position="210"/>
        <end position="228"/>
    </location>
</feature>
<proteinExistence type="inferred from homology"/>
<reference evidence="9" key="1">
    <citation type="submission" date="2021-11" db="EMBL/GenBank/DDBJ databases">
        <title>Streptomyces corallinus and Kineosporia corallina sp. nov., two new coral-derived marine actinobacteria.</title>
        <authorList>
            <person name="Buangrab K."/>
            <person name="Sutthacheep M."/>
            <person name="Yeemin T."/>
            <person name="Harunari E."/>
            <person name="Igarashi Y."/>
            <person name="Sripreechasak P."/>
            <person name="Kanchanasin P."/>
            <person name="Tanasupawat S."/>
            <person name="Phongsopitanun W."/>
        </authorList>
    </citation>
    <scope>NUCLEOTIDE SEQUENCE</scope>
    <source>
        <strain evidence="9">JCM 31032</strain>
    </source>
</reference>
<evidence type="ECO:0000256" key="6">
    <source>
        <dbReference type="ARBA" id="ARBA00023136"/>
    </source>
</evidence>
<organism evidence="9 10">
    <name type="scientific">Kineosporia babensis</name>
    <dbReference type="NCBI Taxonomy" id="499548"/>
    <lineage>
        <taxon>Bacteria</taxon>
        <taxon>Bacillati</taxon>
        <taxon>Actinomycetota</taxon>
        <taxon>Actinomycetes</taxon>
        <taxon>Kineosporiales</taxon>
        <taxon>Kineosporiaceae</taxon>
        <taxon>Kineosporia</taxon>
    </lineage>
</organism>
<comment type="caution">
    <text evidence="9">The sequence shown here is derived from an EMBL/GenBank/DDBJ whole genome shotgun (WGS) entry which is preliminary data.</text>
</comment>
<dbReference type="Gene3D" id="3.10.20.90">
    <property type="entry name" value="Phosphatidylinositol 3-kinase Catalytic Subunit, Chain A, domain 1"/>
    <property type="match status" value="1"/>
</dbReference>
<gene>
    <name evidence="9" type="primary">eccD</name>
    <name evidence="9" type="ORF">LR394_03765</name>
</gene>
<accession>A0A9X1N7W6</accession>
<feature type="transmembrane region" description="Helical" evidence="7">
    <location>
        <begin position="375"/>
        <end position="396"/>
    </location>
</feature>
<keyword evidence="5 7" id="KW-1133">Transmembrane helix</keyword>
<dbReference type="GO" id="GO:0005886">
    <property type="term" value="C:plasma membrane"/>
    <property type="evidence" value="ECO:0007669"/>
    <property type="project" value="UniProtKB-SubCell"/>
</dbReference>
<evidence type="ECO:0000256" key="3">
    <source>
        <dbReference type="ARBA" id="ARBA00022475"/>
    </source>
</evidence>
<dbReference type="InterPro" id="IPR024962">
    <property type="entry name" value="YukD-like"/>
</dbReference>
<feature type="domain" description="EccD-like transmembrane" evidence="8">
    <location>
        <begin position="121"/>
        <end position="464"/>
    </location>
</feature>
<evidence type="ECO:0000313" key="10">
    <source>
        <dbReference type="Proteomes" id="UP001138997"/>
    </source>
</evidence>
<dbReference type="AlphaFoldDB" id="A0A9X1N7W6"/>
<evidence type="ECO:0000313" key="9">
    <source>
        <dbReference type="EMBL" id="MCD5309997.1"/>
    </source>
</evidence>
<dbReference type="InterPro" id="IPR044049">
    <property type="entry name" value="EccD_transm"/>
</dbReference>
<sequence>MTAVTDRVGLARVVVMTPKRRLTVALPEQIPVAALLPALLRQGGEDLAVDGLATGGWVLRKVDGTALDATRGLAPQGISDGELLCLVPLNQEWPEPEYDDVVDVIADGARRAQRAWTPAFTRACGLGVTVASVVLLTVVLLLTPGSTGPAAIVLLALAAVLTIGGAALSRVLADAKAGAVVAAPAGLVALAGGVLLAQGPDQPWLGPGQLMTGAAAMLLFSVAGLLGVAERRHIFIGSTVTALGALAGAALVTIWPGTVDRVDAAAVVTTVLLLLSPAFPLLSVRLARIPLPSVPRDMDDLRSNDTGPAFPDVVVRVVRSTDILTGLMLGTALITVTGLAILAADGSTVPLVLAGLIALAHLLRARMLVAARQRLMPLLTGLLGLAVTVAGTGFALGEAQRLAYVVPFLVLVAIGSCAAALVYSRQQPSPRAGRWADIFDVLLTLATAPLTASVLGLYAYVRGLAG</sequence>
<feature type="transmembrane region" description="Helical" evidence="7">
    <location>
        <begin position="402"/>
        <end position="423"/>
    </location>
</feature>
<feature type="transmembrane region" description="Helical" evidence="7">
    <location>
        <begin position="323"/>
        <end position="341"/>
    </location>
</feature>